<feature type="transmembrane region" description="Helical" evidence="1">
    <location>
        <begin position="372"/>
        <end position="391"/>
    </location>
</feature>
<dbReference type="PANTHER" id="PTHR12631">
    <property type="entry name" value="ALPHA-L-IDURONIDASE"/>
    <property type="match status" value="1"/>
</dbReference>
<dbReference type="InterPro" id="IPR017853">
    <property type="entry name" value="GH"/>
</dbReference>
<feature type="transmembrane region" description="Helical" evidence="1">
    <location>
        <begin position="88"/>
        <end position="114"/>
    </location>
</feature>
<dbReference type="RefSeq" id="WP_250825845.1">
    <property type="nucleotide sequence ID" value="NZ_JAMOIL010000001.1"/>
</dbReference>
<dbReference type="AlphaFoldDB" id="A0A9X2D4A4"/>
<evidence type="ECO:0000313" key="2">
    <source>
        <dbReference type="EMBL" id="MCM0618901.1"/>
    </source>
</evidence>
<keyword evidence="3" id="KW-1185">Reference proteome</keyword>
<feature type="transmembrane region" description="Helical" evidence="1">
    <location>
        <begin position="261"/>
        <end position="286"/>
    </location>
</feature>
<gene>
    <name evidence="2" type="ORF">M8330_01165</name>
</gene>
<feature type="transmembrane region" description="Helical" evidence="1">
    <location>
        <begin position="159"/>
        <end position="179"/>
    </location>
</feature>
<dbReference type="SUPFAM" id="SSF51445">
    <property type="entry name" value="(Trans)glycosidases"/>
    <property type="match status" value="1"/>
</dbReference>
<feature type="transmembrane region" description="Helical" evidence="1">
    <location>
        <begin position="126"/>
        <end position="147"/>
    </location>
</feature>
<feature type="transmembrane region" description="Helical" evidence="1">
    <location>
        <begin position="397"/>
        <end position="415"/>
    </location>
</feature>
<proteinExistence type="predicted"/>
<dbReference type="PANTHER" id="PTHR12631:SF10">
    <property type="entry name" value="BETA-XYLOSIDASE-LIKE PROTEIN-RELATED"/>
    <property type="match status" value="1"/>
</dbReference>
<dbReference type="InterPro" id="IPR051923">
    <property type="entry name" value="Glycosyl_Hydrolase_39"/>
</dbReference>
<feature type="transmembrane region" description="Helical" evidence="1">
    <location>
        <begin position="298"/>
        <end position="319"/>
    </location>
</feature>
<accession>A0A9X2D4A4</accession>
<feature type="transmembrane region" description="Helical" evidence="1">
    <location>
        <begin position="58"/>
        <end position="76"/>
    </location>
</feature>
<keyword evidence="1" id="KW-0472">Membrane</keyword>
<organism evidence="2 3">
    <name type="scientific">Nocardioides bruguierae</name>
    <dbReference type="NCBI Taxonomy" id="2945102"/>
    <lineage>
        <taxon>Bacteria</taxon>
        <taxon>Bacillati</taxon>
        <taxon>Actinomycetota</taxon>
        <taxon>Actinomycetes</taxon>
        <taxon>Propionibacteriales</taxon>
        <taxon>Nocardioidaceae</taxon>
        <taxon>Nocardioides</taxon>
    </lineage>
</organism>
<evidence type="ECO:0008006" key="4">
    <source>
        <dbReference type="Google" id="ProtNLM"/>
    </source>
</evidence>
<reference evidence="2" key="1">
    <citation type="submission" date="2022-05" db="EMBL/GenBank/DDBJ databases">
        <authorList>
            <person name="Tuo L."/>
        </authorList>
    </citation>
    <scope>NUCLEOTIDE SEQUENCE</scope>
    <source>
        <strain evidence="2">BSK12Z-4</strain>
    </source>
</reference>
<dbReference type="Proteomes" id="UP001139485">
    <property type="component" value="Unassembled WGS sequence"/>
</dbReference>
<keyword evidence="1" id="KW-0812">Transmembrane</keyword>
<feature type="transmembrane region" description="Helical" evidence="1">
    <location>
        <begin position="185"/>
        <end position="207"/>
    </location>
</feature>
<dbReference type="GO" id="GO:0004553">
    <property type="term" value="F:hydrolase activity, hydrolyzing O-glycosyl compounds"/>
    <property type="evidence" value="ECO:0007669"/>
    <property type="project" value="TreeGrafter"/>
</dbReference>
<feature type="transmembrane region" description="Helical" evidence="1">
    <location>
        <begin position="463"/>
        <end position="481"/>
    </location>
</feature>
<feature type="transmembrane region" description="Helical" evidence="1">
    <location>
        <begin position="20"/>
        <end position="38"/>
    </location>
</feature>
<sequence length="864" mass="89302">MSTTDTPRREHGVLAPFRSLLTAQLVGTGLGLLFWVVVARVVPADSVGTASGAINTQTLLGSLVSLGLGTLLIAELPRLVPGRQRALLLRGVLVAATVGASLALAVGLAARAGLLGPTLRAALEPVAGLVVFVVGVAAAACGVVVDESSLGLGRSSVQVWRNLLAAGSRFPVAAVLVLAGVRDQLVLQVCWVAPIVLSVAVVLWRVLPRERAGSGPGLLADLRGYAAAAAHHQVLNVAVAAATQLVPVVAAVVLLPRDNAAFAIAWLAAGFAFLPPYLLAVALFAHGADAGEAALRRSIGTTLPAGLLLSACLVAGAWLLGRPVMSLFGPTYAEESAHLLALLVPAGLWMVVKDHLVALLRTQECFTLASRLAVVALVLELTGAVIGGLLHGADGVALGWIAAMVLEALLAAPLVRRTLGGSPWVAPSPRRLLAARAGGGGTSGETGEAHAERGAVSLRTTTILLGVLTLVLLLVVVGIGVRSVRAPSDDVADGGTGTAGTTLSTCMPTAARPGPLLDLGVQAATGDASDPVLDPEQVDALVAAAADAGADVVSTAVARQAVEPSRGARRWAAVDEVVDSALAAGLEVRVVLTGSPSWAVGDGTLSDAEARWRAPTTPAELRRWRSFVAAAAEHLTGRATYVEVWSEPDTPEFWTTGPSPRAYARLLTQTSQVLRRVAPDLTIISGGLGGNDIGFLRRVYRALGPGERPFDLVGVHPWPGDDAPEAVDASAPLTGTFGAYDDTFAGYRDVWRVLVAHGDDDLGLYVGEFGYSTSDHDDVRGTDDATRADYVAQALGIATCTPYVVGFSWYYLNPTPWNPASWTLLDDQGTTNRTYAALRTWTQGRQDLLDDTGTDSGTGTGDES</sequence>
<dbReference type="Gene3D" id="3.20.20.80">
    <property type="entry name" value="Glycosidases"/>
    <property type="match status" value="1"/>
</dbReference>
<evidence type="ECO:0000313" key="3">
    <source>
        <dbReference type="Proteomes" id="UP001139485"/>
    </source>
</evidence>
<keyword evidence="1" id="KW-1133">Transmembrane helix</keyword>
<comment type="caution">
    <text evidence="2">The sequence shown here is derived from an EMBL/GenBank/DDBJ whole genome shotgun (WGS) entry which is preliminary data.</text>
</comment>
<feature type="transmembrane region" description="Helical" evidence="1">
    <location>
        <begin position="234"/>
        <end position="255"/>
    </location>
</feature>
<feature type="transmembrane region" description="Helical" evidence="1">
    <location>
        <begin position="339"/>
        <end position="360"/>
    </location>
</feature>
<evidence type="ECO:0000256" key="1">
    <source>
        <dbReference type="SAM" id="Phobius"/>
    </source>
</evidence>
<protein>
    <recommendedName>
        <fullName evidence="4">Glycoside hydrolase family 5 domain-containing protein</fullName>
    </recommendedName>
</protein>
<name>A0A9X2D4A4_9ACTN</name>
<dbReference type="EMBL" id="JAMOIL010000001">
    <property type="protein sequence ID" value="MCM0618901.1"/>
    <property type="molecule type" value="Genomic_DNA"/>
</dbReference>